<evidence type="ECO:0000313" key="2">
    <source>
        <dbReference type="EMBL" id="GAO49950.1"/>
    </source>
</evidence>
<feature type="compositionally biased region" description="Acidic residues" evidence="1">
    <location>
        <begin position="187"/>
        <end position="198"/>
    </location>
</feature>
<name>A0A0E9NKM3_SAICN</name>
<reference evidence="2 3" key="3">
    <citation type="journal article" date="2015" name="Genome Announc.">
        <title>Draft Genome Sequence of the Archiascomycetous Yeast Saitoella complicata.</title>
        <authorList>
            <person name="Yamauchi K."/>
            <person name="Kondo S."/>
            <person name="Hamamoto M."/>
            <person name="Takahashi Y."/>
            <person name="Ogura Y."/>
            <person name="Hayashi T."/>
            <person name="Nishida H."/>
        </authorList>
    </citation>
    <scope>NUCLEOTIDE SEQUENCE [LARGE SCALE GENOMIC DNA]</scope>
    <source>
        <strain evidence="2 3">NRRL Y-17804</strain>
    </source>
</reference>
<feature type="compositionally biased region" description="Basic and acidic residues" evidence="1">
    <location>
        <begin position="48"/>
        <end position="57"/>
    </location>
</feature>
<feature type="compositionally biased region" description="Low complexity" evidence="1">
    <location>
        <begin position="89"/>
        <end position="107"/>
    </location>
</feature>
<dbReference type="Proteomes" id="UP000033140">
    <property type="component" value="Unassembled WGS sequence"/>
</dbReference>
<gene>
    <name evidence="2" type="ORF">G7K_4086-t1</name>
</gene>
<evidence type="ECO:0000313" key="3">
    <source>
        <dbReference type="Proteomes" id="UP000033140"/>
    </source>
</evidence>
<organism evidence="2 3">
    <name type="scientific">Saitoella complicata (strain BCRC 22490 / CBS 7301 / JCM 7358 / NBRC 10748 / NRRL Y-17804)</name>
    <dbReference type="NCBI Taxonomy" id="698492"/>
    <lineage>
        <taxon>Eukaryota</taxon>
        <taxon>Fungi</taxon>
        <taxon>Dikarya</taxon>
        <taxon>Ascomycota</taxon>
        <taxon>Taphrinomycotina</taxon>
        <taxon>Taphrinomycotina incertae sedis</taxon>
        <taxon>Saitoella</taxon>
    </lineage>
</organism>
<proteinExistence type="predicted"/>
<feature type="region of interest" description="Disordered" evidence="1">
    <location>
        <begin position="1"/>
        <end position="107"/>
    </location>
</feature>
<feature type="compositionally biased region" description="Polar residues" evidence="1">
    <location>
        <begin position="76"/>
        <end position="86"/>
    </location>
</feature>
<keyword evidence="3" id="KW-1185">Reference proteome</keyword>
<dbReference type="EMBL" id="BACD03000027">
    <property type="protein sequence ID" value="GAO49950.1"/>
    <property type="molecule type" value="Genomic_DNA"/>
</dbReference>
<reference evidence="2 3" key="1">
    <citation type="journal article" date="2011" name="J. Gen. Appl. Microbiol.">
        <title>Draft genome sequencing of the enigmatic yeast Saitoella complicata.</title>
        <authorList>
            <person name="Nishida H."/>
            <person name="Hamamoto M."/>
            <person name="Sugiyama J."/>
        </authorList>
    </citation>
    <scope>NUCLEOTIDE SEQUENCE [LARGE SCALE GENOMIC DNA]</scope>
    <source>
        <strain evidence="2 3">NRRL Y-17804</strain>
    </source>
</reference>
<accession>A0A0E9NKM3</accession>
<feature type="region of interest" description="Disordered" evidence="1">
    <location>
        <begin position="138"/>
        <end position="202"/>
    </location>
</feature>
<evidence type="ECO:0000256" key="1">
    <source>
        <dbReference type="SAM" id="MobiDB-lite"/>
    </source>
</evidence>
<reference evidence="2 3" key="2">
    <citation type="journal article" date="2014" name="J. Gen. Appl. Microbiol.">
        <title>The early diverging ascomycetous budding yeast Saitoella complicata has three histone deacetylases belonging to the Clr6, Hos2, and Rpd3 lineages.</title>
        <authorList>
            <person name="Nishida H."/>
            <person name="Matsumoto T."/>
            <person name="Kondo S."/>
            <person name="Hamamoto M."/>
            <person name="Yoshikawa H."/>
        </authorList>
    </citation>
    <scope>NUCLEOTIDE SEQUENCE [LARGE SCALE GENOMIC DNA]</scope>
    <source>
        <strain evidence="2 3">NRRL Y-17804</strain>
    </source>
</reference>
<dbReference type="AlphaFoldDB" id="A0A0E9NKM3"/>
<sequence>MQRHGSNQFPSSRADQSSVASKKSRAKKDDYGPAREYLLENLQKARAQKAELKEAQKAQKKRMKHDADRHPPNALSPITSGSSNDRPPSLSFTLSSASSDQSSQRFAQLRRLMSMTSIRNRGGAFPRHMDFINDESMKGSMEVGVEERDGDTASGSGSAQSVPVDSVFGSSSTGDDAVPLEGMESVREEEEEVEEDDTAGWKSGVEREFSLIRRRIMGKRDSTDTERKPSLLTKKELVLHDKGTQATGSLRRRSPLVPVPVRPECPRSVTPGDTIQTSMGVRYKP</sequence>
<protein>
    <submittedName>
        <fullName evidence="2">Uncharacterized protein</fullName>
    </submittedName>
</protein>
<feature type="compositionally biased region" description="Polar residues" evidence="1">
    <location>
        <begin position="153"/>
        <end position="174"/>
    </location>
</feature>
<comment type="caution">
    <text evidence="2">The sequence shown here is derived from an EMBL/GenBank/DDBJ whole genome shotgun (WGS) entry which is preliminary data.</text>
</comment>
<feature type="region of interest" description="Disordered" evidence="1">
    <location>
        <begin position="240"/>
        <end position="285"/>
    </location>
</feature>
<feature type="compositionally biased region" description="Polar residues" evidence="1">
    <location>
        <begin position="1"/>
        <end position="16"/>
    </location>
</feature>